<evidence type="ECO:0000256" key="4">
    <source>
        <dbReference type="ARBA" id="ARBA00022692"/>
    </source>
</evidence>
<evidence type="ECO:0000256" key="1">
    <source>
        <dbReference type="ARBA" id="ARBA00004651"/>
    </source>
</evidence>
<organism evidence="9 10">
    <name type="scientific">Paenibacillus taichungensis</name>
    <dbReference type="NCBI Taxonomy" id="484184"/>
    <lineage>
        <taxon>Bacteria</taxon>
        <taxon>Bacillati</taxon>
        <taxon>Bacillota</taxon>
        <taxon>Bacilli</taxon>
        <taxon>Bacillales</taxon>
        <taxon>Paenibacillaceae</taxon>
        <taxon>Paenibacillus</taxon>
    </lineage>
</organism>
<keyword evidence="2 7" id="KW-0813">Transport</keyword>
<dbReference type="PANTHER" id="PTHR43744:SF9">
    <property type="entry name" value="POLYGALACTURONAN_RHAMNOGALACTURONAN TRANSPORT SYSTEM PERMEASE PROTEIN YTCP"/>
    <property type="match status" value="1"/>
</dbReference>
<feature type="transmembrane region" description="Helical" evidence="7">
    <location>
        <begin position="16"/>
        <end position="38"/>
    </location>
</feature>
<comment type="subcellular location">
    <subcellularLocation>
        <location evidence="1 7">Cell membrane</location>
        <topology evidence="1 7">Multi-pass membrane protein</topology>
    </subcellularLocation>
</comment>
<evidence type="ECO:0000256" key="2">
    <source>
        <dbReference type="ARBA" id="ARBA00022448"/>
    </source>
</evidence>
<proteinExistence type="inferred from homology"/>
<dbReference type="GO" id="GO:0055085">
    <property type="term" value="P:transmembrane transport"/>
    <property type="evidence" value="ECO:0007669"/>
    <property type="project" value="InterPro"/>
</dbReference>
<feature type="transmembrane region" description="Helical" evidence="7">
    <location>
        <begin position="144"/>
        <end position="164"/>
    </location>
</feature>
<dbReference type="PROSITE" id="PS50928">
    <property type="entry name" value="ABC_TM1"/>
    <property type="match status" value="1"/>
</dbReference>
<keyword evidence="3" id="KW-1003">Cell membrane</keyword>
<sequence length="295" mass="32866">MNSRLYNSPAGRVFDIFNYVMLGILGILTVLPFLYIIGNSFATEAEITERSFFLIPKVFSFSAYEYIFSSSTIFRSIGVSIFVTVAGTLVNLFFTLTMAYPLSRSDFWGRNVMMNMVVFSMLFGGGMIPTYLVIRGLGLLDSYWALMLPGAISAFNLIVVKNFFQQMPPGLEEAARIDGCSDLGVLWRIVLPLSKPVIATFALFYAVGHWNNFFSALLYISDSDKWPLQVMLRQIVLLSQASVGDMANMDPNFVQPPEQSIKMAVIVVGTIPILLVYPFLQKHFAKGVMLGSIKG</sequence>
<evidence type="ECO:0000313" key="9">
    <source>
        <dbReference type="EMBL" id="RAW10370.1"/>
    </source>
</evidence>
<dbReference type="Proteomes" id="UP000250642">
    <property type="component" value="Unassembled WGS sequence"/>
</dbReference>
<dbReference type="Pfam" id="PF00528">
    <property type="entry name" value="BPD_transp_1"/>
    <property type="match status" value="1"/>
</dbReference>
<evidence type="ECO:0000256" key="5">
    <source>
        <dbReference type="ARBA" id="ARBA00022989"/>
    </source>
</evidence>
<dbReference type="GO" id="GO:0005886">
    <property type="term" value="C:plasma membrane"/>
    <property type="evidence" value="ECO:0007669"/>
    <property type="project" value="UniProtKB-SubCell"/>
</dbReference>
<keyword evidence="4 7" id="KW-0812">Transmembrane</keyword>
<protein>
    <submittedName>
        <fullName evidence="9">ABC transporter permease</fullName>
    </submittedName>
</protein>
<evidence type="ECO:0000259" key="8">
    <source>
        <dbReference type="PROSITE" id="PS50928"/>
    </source>
</evidence>
<feature type="transmembrane region" description="Helical" evidence="7">
    <location>
        <begin position="73"/>
        <end position="100"/>
    </location>
</feature>
<evidence type="ECO:0000256" key="6">
    <source>
        <dbReference type="ARBA" id="ARBA00023136"/>
    </source>
</evidence>
<dbReference type="RefSeq" id="WP_113055907.1">
    <property type="nucleotide sequence ID" value="NZ_QEVW01000025.1"/>
</dbReference>
<dbReference type="PANTHER" id="PTHR43744">
    <property type="entry name" value="ABC TRANSPORTER PERMEASE PROTEIN MG189-RELATED-RELATED"/>
    <property type="match status" value="1"/>
</dbReference>
<feature type="transmembrane region" description="Helical" evidence="7">
    <location>
        <begin position="261"/>
        <end position="280"/>
    </location>
</feature>
<dbReference type="Gene3D" id="1.10.3720.10">
    <property type="entry name" value="MetI-like"/>
    <property type="match status" value="1"/>
</dbReference>
<dbReference type="InterPro" id="IPR000515">
    <property type="entry name" value="MetI-like"/>
</dbReference>
<comment type="caution">
    <text evidence="9">The sequence shown here is derived from an EMBL/GenBank/DDBJ whole genome shotgun (WGS) entry which is preliminary data.</text>
</comment>
<evidence type="ECO:0000256" key="3">
    <source>
        <dbReference type="ARBA" id="ARBA00022475"/>
    </source>
</evidence>
<feature type="domain" description="ABC transmembrane type-1" evidence="8">
    <location>
        <begin position="77"/>
        <end position="280"/>
    </location>
</feature>
<dbReference type="AlphaFoldDB" id="A0A329QDA3"/>
<reference evidence="9 10" key="1">
    <citation type="submission" date="2018-04" db="EMBL/GenBank/DDBJ databases">
        <title>Paenibacillus taichungensis Genome sequencing and assembly.</title>
        <authorList>
            <person name="Xu J."/>
            <person name="Rensing C."/>
            <person name="Mazhar H.S."/>
        </authorList>
    </citation>
    <scope>NUCLEOTIDE SEQUENCE [LARGE SCALE GENOMIC DNA]</scope>
    <source>
        <strain evidence="9 10">NC1</strain>
    </source>
</reference>
<evidence type="ECO:0000313" key="10">
    <source>
        <dbReference type="Proteomes" id="UP000250642"/>
    </source>
</evidence>
<dbReference type="InterPro" id="IPR035906">
    <property type="entry name" value="MetI-like_sf"/>
</dbReference>
<accession>A0A329QDA3</accession>
<dbReference type="EMBL" id="QEVW01000025">
    <property type="protein sequence ID" value="RAW10370.1"/>
    <property type="molecule type" value="Genomic_DNA"/>
</dbReference>
<evidence type="ECO:0000256" key="7">
    <source>
        <dbReference type="RuleBase" id="RU363032"/>
    </source>
</evidence>
<dbReference type="SUPFAM" id="SSF161098">
    <property type="entry name" value="MetI-like"/>
    <property type="match status" value="1"/>
</dbReference>
<feature type="transmembrane region" description="Helical" evidence="7">
    <location>
        <begin position="185"/>
        <end position="207"/>
    </location>
</feature>
<feature type="transmembrane region" description="Helical" evidence="7">
    <location>
        <begin position="112"/>
        <end position="132"/>
    </location>
</feature>
<keyword evidence="5 7" id="KW-1133">Transmembrane helix</keyword>
<dbReference type="CDD" id="cd06261">
    <property type="entry name" value="TM_PBP2"/>
    <property type="match status" value="1"/>
</dbReference>
<gene>
    <name evidence="9" type="ORF">DC345_27770</name>
</gene>
<name>A0A329QDA3_9BACL</name>
<keyword evidence="6 7" id="KW-0472">Membrane</keyword>
<comment type="similarity">
    <text evidence="7">Belongs to the binding-protein-dependent transport system permease family.</text>
</comment>